<comment type="function">
    <text evidence="4">Component of the ribosome.</text>
</comment>
<evidence type="ECO:0000256" key="4">
    <source>
        <dbReference type="RuleBase" id="RU367042"/>
    </source>
</evidence>
<gene>
    <name evidence="7" type="ORF">FCC1311_026852</name>
</gene>
<evidence type="ECO:0000259" key="6">
    <source>
        <dbReference type="Pfam" id="PF01248"/>
    </source>
</evidence>
<sequence>MVARKDTKKVMKSAKKEHPLFPSRPKNFGVGQDVLPKKRDLGRYVKWPKYVRLQRQRKILMQRLKVPPSIAQFNNTLEKTHALELFKVMASYRPETKKDKKERLKAAAEKKAAGETETSKPGPVLKFGLHHVTTLIEEKKAKLVIIAADVNPLELVVWMPALCRKMDIPYCIVNNKGRLGTLVHQRNATCLAITEVGKEHEGKLSTLQDICRAQFNDNKDALKKWGGGIMGLRTQTKLAKRAAAVEAEERKKQKMLG</sequence>
<dbReference type="InterPro" id="IPR029064">
    <property type="entry name" value="Ribosomal_eL30-like_sf"/>
</dbReference>
<dbReference type="InterPro" id="IPR004038">
    <property type="entry name" value="Ribosomal_eL8/eL30/eS12/Gad45"/>
</dbReference>
<name>A0A2R5GF54_9STRA</name>
<dbReference type="EMBL" id="BEYU01000021">
    <property type="protein sequence ID" value="GBG26464.1"/>
    <property type="molecule type" value="Genomic_DNA"/>
</dbReference>
<dbReference type="FunFam" id="3.30.1330.30:FF:000003">
    <property type="entry name" value="60S ribosomal protein L7a"/>
    <property type="match status" value="1"/>
</dbReference>
<dbReference type="OrthoDB" id="29563at2759"/>
<dbReference type="Gene3D" id="3.30.1330.30">
    <property type="match status" value="1"/>
</dbReference>
<keyword evidence="3 4" id="KW-0687">Ribonucleoprotein</keyword>
<feature type="region of interest" description="Disordered" evidence="5">
    <location>
        <begin position="97"/>
        <end position="119"/>
    </location>
</feature>
<keyword evidence="8" id="KW-1185">Reference proteome</keyword>
<evidence type="ECO:0000256" key="3">
    <source>
        <dbReference type="ARBA" id="ARBA00023274"/>
    </source>
</evidence>
<evidence type="ECO:0000313" key="7">
    <source>
        <dbReference type="EMBL" id="GBG26464.1"/>
    </source>
</evidence>
<dbReference type="InParanoid" id="A0A2R5GF54"/>
<accession>A0A2R5GF54</accession>
<dbReference type="SUPFAM" id="SSF55315">
    <property type="entry name" value="L30e-like"/>
    <property type="match status" value="1"/>
</dbReference>
<organism evidence="7 8">
    <name type="scientific">Hondaea fermentalgiana</name>
    <dbReference type="NCBI Taxonomy" id="2315210"/>
    <lineage>
        <taxon>Eukaryota</taxon>
        <taxon>Sar</taxon>
        <taxon>Stramenopiles</taxon>
        <taxon>Bigyra</taxon>
        <taxon>Labyrinthulomycetes</taxon>
        <taxon>Thraustochytrida</taxon>
        <taxon>Thraustochytriidae</taxon>
        <taxon>Hondaea</taxon>
    </lineage>
</organism>
<dbReference type="InterPro" id="IPR018492">
    <property type="entry name" value="Ribosomal_eL8/Nhp2"/>
</dbReference>
<comment type="similarity">
    <text evidence="1 4">Belongs to the eukaryotic ribosomal protein eL8 family.</text>
</comment>
<keyword evidence="2 4" id="KW-0689">Ribosomal protein</keyword>
<dbReference type="PANTHER" id="PTHR23105">
    <property type="entry name" value="RIBOSOMAL PROTEIN L7AE FAMILY MEMBER"/>
    <property type="match status" value="1"/>
</dbReference>
<dbReference type="AlphaFoldDB" id="A0A2R5GF54"/>
<evidence type="ECO:0000256" key="2">
    <source>
        <dbReference type="ARBA" id="ARBA00022980"/>
    </source>
</evidence>
<feature type="domain" description="Ribosomal protein eL8/eL30/eS12/Gadd45" evidence="6">
    <location>
        <begin position="119"/>
        <end position="199"/>
    </location>
</feature>
<proteinExistence type="inferred from homology"/>
<dbReference type="Proteomes" id="UP000241890">
    <property type="component" value="Unassembled WGS sequence"/>
</dbReference>
<dbReference type="PRINTS" id="PR00881">
    <property type="entry name" value="L7ARS6FAMILY"/>
</dbReference>
<dbReference type="FunCoup" id="A0A2R5GF54">
    <property type="interactions" value="402"/>
</dbReference>
<dbReference type="InterPro" id="IPR001921">
    <property type="entry name" value="Ribosomal_eL8_euk"/>
</dbReference>
<comment type="caution">
    <text evidence="7">The sequence shown here is derived from an EMBL/GenBank/DDBJ whole genome shotgun (WGS) entry which is preliminary data.</text>
</comment>
<evidence type="ECO:0000313" key="8">
    <source>
        <dbReference type="Proteomes" id="UP000241890"/>
    </source>
</evidence>
<dbReference type="GO" id="GO:0003723">
    <property type="term" value="F:RNA binding"/>
    <property type="evidence" value="ECO:0007669"/>
    <property type="project" value="UniProtKB-UniRule"/>
</dbReference>
<evidence type="ECO:0000256" key="1">
    <source>
        <dbReference type="ARBA" id="ARBA00007337"/>
    </source>
</evidence>
<protein>
    <recommendedName>
        <fullName evidence="4">60S ribosomal protein L7a</fullName>
    </recommendedName>
</protein>
<feature type="region of interest" description="Disordered" evidence="5">
    <location>
        <begin position="1"/>
        <end position="25"/>
    </location>
</feature>
<dbReference type="Pfam" id="PF01248">
    <property type="entry name" value="Ribosomal_L7Ae"/>
    <property type="match status" value="1"/>
</dbReference>
<dbReference type="InterPro" id="IPR050257">
    <property type="entry name" value="eL8/uL1-like"/>
</dbReference>
<dbReference type="GO" id="GO:0042254">
    <property type="term" value="P:ribosome biogenesis"/>
    <property type="evidence" value="ECO:0007669"/>
    <property type="project" value="InterPro"/>
</dbReference>
<dbReference type="InterPro" id="IPR004037">
    <property type="entry name" value="Ribosomal_eL8-like_CS"/>
</dbReference>
<reference evidence="7 8" key="1">
    <citation type="submission" date="2017-12" db="EMBL/GenBank/DDBJ databases">
        <title>Sequencing, de novo assembly and annotation of complete genome of a new Thraustochytrid species, strain FCC1311.</title>
        <authorList>
            <person name="Sedici K."/>
            <person name="Godart F."/>
            <person name="Aiese Cigliano R."/>
            <person name="Sanseverino W."/>
            <person name="Barakat M."/>
            <person name="Ortet P."/>
            <person name="Marechal E."/>
            <person name="Cagnac O."/>
            <person name="Amato A."/>
        </authorList>
    </citation>
    <scope>NUCLEOTIDE SEQUENCE [LARGE SCALE GENOMIC DNA]</scope>
</reference>
<dbReference type="PRINTS" id="PR00882">
    <property type="entry name" value="RIBOSOMALL7A"/>
</dbReference>
<feature type="compositionally biased region" description="Basic and acidic residues" evidence="5">
    <location>
        <begin position="97"/>
        <end position="118"/>
    </location>
</feature>
<evidence type="ECO:0000256" key="5">
    <source>
        <dbReference type="SAM" id="MobiDB-lite"/>
    </source>
</evidence>
<dbReference type="PROSITE" id="PS01082">
    <property type="entry name" value="RIBOSOMAL_L7AE"/>
    <property type="match status" value="1"/>
</dbReference>
<feature type="compositionally biased region" description="Basic and acidic residues" evidence="5">
    <location>
        <begin position="1"/>
        <end position="19"/>
    </location>
</feature>
<dbReference type="GO" id="GO:0022625">
    <property type="term" value="C:cytosolic large ribosomal subunit"/>
    <property type="evidence" value="ECO:0007669"/>
    <property type="project" value="UniProtKB-UniRule"/>
</dbReference>